<sequence length="373" mass="39110">MMNGRRIENGGLVLFVFLITLLLGAVVSTFAVALLWSVLAAILFQPLYQRIHARFPERSNTAALLTLLVVTVAVVLPALIIGTLVVDQASGVYSKVRSGQINFAAYFQQVHDALPDRLQQLADKAGLDSFERTQARFSNAVGSRVSGIASRALSIGTDAFAALLGFGVALYVTFFLLRDGTRLGRAVCNAIPLEHDATTRLVDRFIAVTRATIKGSVIVGLVQGALGAITFAIVGLPAALLWGLLMAVASLLPAIGPAIIWAPVAIYLLATSAIWQAAVVIVSGVLVIGSADNVLRPILVGRDTGIPDWVVLVTTLGGIELVGLSGIVVGPVVAALFITAWQILTEQRAATGSADARVEDQADGASGEVARRS</sequence>
<keyword evidence="8" id="KW-1185">Reference proteome</keyword>
<comment type="caution">
    <text evidence="7">The sequence shown here is derived from an EMBL/GenBank/DDBJ whole genome shotgun (WGS) entry which is preliminary data.</text>
</comment>
<reference evidence="7 8" key="1">
    <citation type="submission" date="2020-06" db="EMBL/GenBank/DDBJ databases">
        <title>Sphingomonas hominis sp. nov., a member of the Sphingomonas, isolated from the hair of a 22-year-old girl.</title>
        <authorList>
            <person name="Zhang D.-F."/>
            <person name="Cui X.-W."/>
        </authorList>
    </citation>
    <scope>NUCLEOTIDE SEQUENCE [LARGE SCALE GENOMIC DNA]</scope>
    <source>
        <strain evidence="7 8">HHU CXW</strain>
    </source>
</reference>
<feature type="transmembrane region" description="Helical" evidence="6">
    <location>
        <begin position="309"/>
        <end position="338"/>
    </location>
</feature>
<feature type="transmembrane region" description="Helical" evidence="6">
    <location>
        <begin position="12"/>
        <end position="44"/>
    </location>
</feature>
<name>A0ABX2JJP5_9SPHN</name>
<dbReference type="Pfam" id="PF01594">
    <property type="entry name" value="AI-2E_transport"/>
    <property type="match status" value="1"/>
</dbReference>
<feature type="transmembrane region" description="Helical" evidence="6">
    <location>
        <begin position="213"/>
        <end position="234"/>
    </location>
</feature>
<keyword evidence="4 6" id="KW-1133">Transmembrane helix</keyword>
<evidence type="ECO:0000256" key="4">
    <source>
        <dbReference type="ARBA" id="ARBA00022989"/>
    </source>
</evidence>
<dbReference type="PANTHER" id="PTHR21716">
    <property type="entry name" value="TRANSMEMBRANE PROTEIN"/>
    <property type="match status" value="1"/>
</dbReference>
<comment type="subcellular location">
    <subcellularLocation>
        <location evidence="1">Membrane</location>
        <topology evidence="1">Multi-pass membrane protein</topology>
    </subcellularLocation>
</comment>
<organism evidence="7 8">
    <name type="scientific">Sphingomonas hominis</name>
    <dbReference type="NCBI Taxonomy" id="2741495"/>
    <lineage>
        <taxon>Bacteria</taxon>
        <taxon>Pseudomonadati</taxon>
        <taxon>Pseudomonadota</taxon>
        <taxon>Alphaproteobacteria</taxon>
        <taxon>Sphingomonadales</taxon>
        <taxon>Sphingomonadaceae</taxon>
        <taxon>Sphingomonas</taxon>
    </lineage>
</organism>
<feature type="transmembrane region" description="Helical" evidence="6">
    <location>
        <begin position="64"/>
        <end position="86"/>
    </location>
</feature>
<gene>
    <name evidence="7" type="ORF">HRV97_05860</name>
</gene>
<protein>
    <submittedName>
        <fullName evidence="7">AI-2E family transporter</fullName>
    </submittedName>
</protein>
<accession>A0ABX2JJP5</accession>
<evidence type="ECO:0000256" key="1">
    <source>
        <dbReference type="ARBA" id="ARBA00004141"/>
    </source>
</evidence>
<keyword evidence="5 6" id="KW-0472">Membrane</keyword>
<dbReference type="RefSeq" id="WP_174192972.1">
    <property type="nucleotide sequence ID" value="NZ_JABULH010000002.1"/>
</dbReference>
<dbReference type="PANTHER" id="PTHR21716:SF4">
    <property type="entry name" value="TRANSMEMBRANE PROTEIN 245"/>
    <property type="match status" value="1"/>
</dbReference>
<evidence type="ECO:0000256" key="5">
    <source>
        <dbReference type="ARBA" id="ARBA00023136"/>
    </source>
</evidence>
<dbReference type="InterPro" id="IPR002549">
    <property type="entry name" value="AI-2E-like"/>
</dbReference>
<dbReference type="Proteomes" id="UP000621447">
    <property type="component" value="Unassembled WGS sequence"/>
</dbReference>
<feature type="transmembrane region" description="Helical" evidence="6">
    <location>
        <begin position="159"/>
        <end position="177"/>
    </location>
</feature>
<evidence type="ECO:0000256" key="3">
    <source>
        <dbReference type="ARBA" id="ARBA00022692"/>
    </source>
</evidence>
<proteinExistence type="inferred from homology"/>
<evidence type="ECO:0000313" key="8">
    <source>
        <dbReference type="Proteomes" id="UP000621447"/>
    </source>
</evidence>
<evidence type="ECO:0000313" key="7">
    <source>
        <dbReference type="EMBL" id="NTS64679.1"/>
    </source>
</evidence>
<comment type="similarity">
    <text evidence="2">Belongs to the autoinducer-2 exporter (AI-2E) (TC 2.A.86) family.</text>
</comment>
<keyword evidence="3 6" id="KW-0812">Transmembrane</keyword>
<dbReference type="EMBL" id="JABULH010000002">
    <property type="protein sequence ID" value="NTS64679.1"/>
    <property type="molecule type" value="Genomic_DNA"/>
</dbReference>
<evidence type="ECO:0000256" key="2">
    <source>
        <dbReference type="ARBA" id="ARBA00009773"/>
    </source>
</evidence>
<feature type="transmembrane region" description="Helical" evidence="6">
    <location>
        <begin position="240"/>
        <end position="260"/>
    </location>
</feature>
<evidence type="ECO:0000256" key="6">
    <source>
        <dbReference type="SAM" id="Phobius"/>
    </source>
</evidence>
<feature type="transmembrane region" description="Helical" evidence="6">
    <location>
        <begin position="267"/>
        <end position="289"/>
    </location>
</feature>